<evidence type="ECO:0000313" key="5">
    <source>
        <dbReference type="EMBL" id="AFL86156.1"/>
    </source>
</evidence>
<name>I3ZA88_BELBD</name>
<dbReference type="CDD" id="cd17524">
    <property type="entry name" value="RMtype1_S_EcoUTORF5051P-TRD2-CR2_like"/>
    <property type="match status" value="1"/>
</dbReference>
<dbReference type="eggNOG" id="COG0732">
    <property type="taxonomic scope" value="Bacteria"/>
</dbReference>
<sequence length="467" mass="52970">MMEEKLPKGWRSKSLQNVLSFVIGGDWGKDPNDISEEDYVQVAVIRGSEIKNWRKDKGSTASIRVIKQNSLEKRNLIEGDILIEISGGGPDQPVGRVILIDEDTLSQNSNLPKIGTNFLRLLRANQKLINAPFLNYYLTFFYLSGKVIEYQGGSNNLRNLKYKEFEKIQIPHPPLTEQHRIVAKLDVLFGHLDSLREKLDRIPALLKNFRQQVLTQAVTGELTKEWREEEKIENKNGPIPIPESWSFRQLKELSISLKYGSSSKSLNLGDVPVLRMGNIQEGEIDWSDLKYSSDQIEIGKYKLTAGDLLFNRTNSPELVGKTAIFRGDREAVFAGYLIQVKPKDSINSEFLNFVLNSNYAKKWCWEVKTDGVSQSNINAKKLGDFIVPFPSLDEQLEIVSKVNSLFEISKRIESQYHSLKTKIDQLPQAILAKAFLGELVSQEVKEYVVEKIEGLMAAEGEEGYGIE</sequence>
<feature type="domain" description="Type I restriction modification DNA specificity" evidence="4">
    <location>
        <begin position="7"/>
        <end position="202"/>
    </location>
</feature>
<dbReference type="EMBL" id="CP003281">
    <property type="protein sequence ID" value="AFL86156.1"/>
    <property type="molecule type" value="Genomic_DNA"/>
</dbReference>
<reference evidence="6" key="1">
    <citation type="submission" date="2012-06" db="EMBL/GenBank/DDBJ databases">
        <title>The complete genome of Belliella baltica DSM 15883.</title>
        <authorList>
            <person name="Lucas S."/>
            <person name="Copeland A."/>
            <person name="Lapidus A."/>
            <person name="Goodwin L."/>
            <person name="Pitluck S."/>
            <person name="Peters L."/>
            <person name="Mikhailova N."/>
            <person name="Davenport K."/>
            <person name="Kyrpides N."/>
            <person name="Mavromatis K."/>
            <person name="Pagani I."/>
            <person name="Ivanova N."/>
            <person name="Ovchinnikova G."/>
            <person name="Zeytun A."/>
            <person name="Detter J.C."/>
            <person name="Han C."/>
            <person name="Land M."/>
            <person name="Hauser L."/>
            <person name="Markowitz V."/>
            <person name="Cheng J.-F."/>
            <person name="Hugenholtz P."/>
            <person name="Woyke T."/>
            <person name="Wu D."/>
            <person name="Tindall B."/>
            <person name="Pomrenke H."/>
            <person name="Brambilla E."/>
            <person name="Klenk H.-P."/>
            <person name="Eisen J.A."/>
        </authorList>
    </citation>
    <scope>NUCLEOTIDE SEQUENCE [LARGE SCALE GENOMIC DNA]</scope>
    <source>
        <strain evidence="6">DSM 15883 / CIP 108006 / LMG 21964 / BA134</strain>
    </source>
</reference>
<evidence type="ECO:0000259" key="4">
    <source>
        <dbReference type="Pfam" id="PF01420"/>
    </source>
</evidence>
<keyword evidence="6" id="KW-1185">Reference proteome</keyword>
<evidence type="ECO:0000256" key="3">
    <source>
        <dbReference type="ARBA" id="ARBA00023125"/>
    </source>
</evidence>
<dbReference type="InterPro" id="IPR051212">
    <property type="entry name" value="Type-I_RE_S_subunit"/>
</dbReference>
<dbReference type="OrthoDB" id="825893at2"/>
<dbReference type="HOGENOM" id="CLU_021095_10_1_10"/>
<comment type="similarity">
    <text evidence="1">Belongs to the type-I restriction system S methylase family.</text>
</comment>
<dbReference type="KEGG" id="bbd:Belba_3665"/>
<protein>
    <submittedName>
        <fullName evidence="5">Restriction endonuclease S subunit</fullName>
    </submittedName>
</protein>
<dbReference type="PANTHER" id="PTHR43140">
    <property type="entry name" value="TYPE-1 RESTRICTION ENZYME ECOKI SPECIFICITY PROTEIN"/>
    <property type="match status" value="1"/>
</dbReference>
<accession>I3ZA88</accession>
<dbReference type="PANTHER" id="PTHR43140:SF1">
    <property type="entry name" value="TYPE I RESTRICTION ENZYME ECOKI SPECIFICITY SUBUNIT"/>
    <property type="match status" value="1"/>
</dbReference>
<dbReference type="RefSeq" id="WP_014774090.1">
    <property type="nucleotide sequence ID" value="NC_018010.1"/>
</dbReference>
<proteinExistence type="inferred from homology"/>
<keyword evidence="3" id="KW-0238">DNA-binding</keyword>
<dbReference type="GO" id="GO:0004519">
    <property type="term" value="F:endonuclease activity"/>
    <property type="evidence" value="ECO:0007669"/>
    <property type="project" value="UniProtKB-KW"/>
</dbReference>
<dbReference type="InterPro" id="IPR044946">
    <property type="entry name" value="Restrct_endonuc_typeI_TRD_sf"/>
</dbReference>
<dbReference type="PATRIC" id="fig|866536.3.peg.3791"/>
<feature type="domain" description="Type I restriction modification DNA specificity" evidence="4">
    <location>
        <begin position="242"/>
        <end position="411"/>
    </location>
</feature>
<dbReference type="Proteomes" id="UP000006050">
    <property type="component" value="Chromosome"/>
</dbReference>
<dbReference type="Pfam" id="PF01420">
    <property type="entry name" value="Methylase_S"/>
    <property type="match status" value="2"/>
</dbReference>
<keyword evidence="2" id="KW-0680">Restriction system</keyword>
<dbReference type="GO" id="GO:0009307">
    <property type="term" value="P:DNA restriction-modification system"/>
    <property type="evidence" value="ECO:0007669"/>
    <property type="project" value="UniProtKB-KW"/>
</dbReference>
<keyword evidence="5" id="KW-0378">Hydrolase</keyword>
<dbReference type="STRING" id="866536.Belba_3665"/>
<evidence type="ECO:0000256" key="2">
    <source>
        <dbReference type="ARBA" id="ARBA00022747"/>
    </source>
</evidence>
<dbReference type="InterPro" id="IPR000055">
    <property type="entry name" value="Restrct_endonuc_typeI_TRD"/>
</dbReference>
<gene>
    <name evidence="5" type="ordered locus">Belba_3665</name>
</gene>
<evidence type="ECO:0000256" key="1">
    <source>
        <dbReference type="ARBA" id="ARBA00010923"/>
    </source>
</evidence>
<dbReference type="AlphaFoldDB" id="I3ZA88"/>
<dbReference type="GO" id="GO:0003677">
    <property type="term" value="F:DNA binding"/>
    <property type="evidence" value="ECO:0007669"/>
    <property type="project" value="UniProtKB-KW"/>
</dbReference>
<evidence type="ECO:0000313" key="6">
    <source>
        <dbReference type="Proteomes" id="UP000006050"/>
    </source>
</evidence>
<organism evidence="5 6">
    <name type="scientific">Belliella baltica (strain DSM 15883 / CIP 108006 / LMG 21964 / BA134)</name>
    <dbReference type="NCBI Taxonomy" id="866536"/>
    <lineage>
        <taxon>Bacteria</taxon>
        <taxon>Pseudomonadati</taxon>
        <taxon>Bacteroidota</taxon>
        <taxon>Cytophagia</taxon>
        <taxon>Cytophagales</taxon>
        <taxon>Cyclobacteriaceae</taxon>
        <taxon>Belliella</taxon>
    </lineage>
</organism>
<dbReference type="REBASE" id="49013">
    <property type="entry name" value="S.Bba15883ORF3666P"/>
</dbReference>
<dbReference type="Gene3D" id="3.90.220.20">
    <property type="entry name" value="DNA methylase specificity domains"/>
    <property type="match status" value="2"/>
</dbReference>
<dbReference type="SUPFAM" id="SSF116734">
    <property type="entry name" value="DNA methylase specificity domain"/>
    <property type="match status" value="2"/>
</dbReference>
<keyword evidence="5" id="KW-0540">Nuclease</keyword>
<keyword evidence="5" id="KW-0255">Endonuclease</keyword>